<keyword evidence="2" id="KW-0479">Metal-binding</keyword>
<dbReference type="EMBL" id="JBHLTM010000055">
    <property type="protein sequence ID" value="MFC0685662.1"/>
    <property type="molecule type" value="Genomic_DNA"/>
</dbReference>
<gene>
    <name evidence="8" type="ORF">ACFFF8_13750</name>
</gene>
<dbReference type="Gene3D" id="3.40.140.10">
    <property type="entry name" value="Cytidine Deaminase, domain 2"/>
    <property type="match status" value="1"/>
</dbReference>
<evidence type="ECO:0000256" key="4">
    <source>
        <dbReference type="ARBA" id="ARBA00022833"/>
    </source>
</evidence>
<evidence type="ECO:0000256" key="3">
    <source>
        <dbReference type="ARBA" id="ARBA00022801"/>
    </source>
</evidence>
<evidence type="ECO:0000313" key="9">
    <source>
        <dbReference type="Proteomes" id="UP001589858"/>
    </source>
</evidence>
<dbReference type="InterPro" id="IPR000555">
    <property type="entry name" value="JAMM/MPN+_dom"/>
</dbReference>
<proteinExistence type="predicted"/>
<evidence type="ECO:0000313" key="8">
    <source>
        <dbReference type="EMBL" id="MFC0685662.1"/>
    </source>
</evidence>
<dbReference type="PANTHER" id="PTHR34858">
    <property type="entry name" value="CYSO-CYSTEINE PEPTIDASE"/>
    <property type="match status" value="1"/>
</dbReference>
<feature type="region of interest" description="Disordered" evidence="6">
    <location>
        <begin position="134"/>
        <end position="153"/>
    </location>
</feature>
<dbReference type="SMART" id="SM00232">
    <property type="entry name" value="JAB_MPN"/>
    <property type="match status" value="1"/>
</dbReference>
<protein>
    <submittedName>
        <fullName evidence="8">M67 family metallopeptidase</fullName>
    </submittedName>
</protein>
<keyword evidence="1" id="KW-0645">Protease</keyword>
<name>A0ABV6SAE0_9SPHN</name>
<keyword evidence="9" id="KW-1185">Reference proteome</keyword>
<dbReference type="SUPFAM" id="SSF102712">
    <property type="entry name" value="JAB1/MPN domain"/>
    <property type="match status" value="1"/>
</dbReference>
<reference evidence="8 9" key="1">
    <citation type="submission" date="2024-09" db="EMBL/GenBank/DDBJ databases">
        <authorList>
            <person name="Sun Q."/>
            <person name="Mori K."/>
        </authorList>
    </citation>
    <scope>NUCLEOTIDE SEQUENCE [LARGE SCALE GENOMIC DNA]</scope>
    <source>
        <strain evidence="8 9">CICC 11035S</strain>
    </source>
</reference>
<feature type="domain" description="JAB1/MPN/MOV34 metalloenzyme" evidence="7">
    <location>
        <begin position="2"/>
        <end position="134"/>
    </location>
</feature>
<dbReference type="Proteomes" id="UP001589858">
    <property type="component" value="Unassembled WGS sequence"/>
</dbReference>
<evidence type="ECO:0000259" key="7">
    <source>
        <dbReference type="SMART" id="SM00232"/>
    </source>
</evidence>
<keyword evidence="4" id="KW-0862">Zinc</keyword>
<organism evidence="8 9">
    <name type="scientific">Novosphingobium clariflavum</name>
    <dbReference type="NCBI Taxonomy" id="2029884"/>
    <lineage>
        <taxon>Bacteria</taxon>
        <taxon>Pseudomonadati</taxon>
        <taxon>Pseudomonadota</taxon>
        <taxon>Alphaproteobacteria</taxon>
        <taxon>Sphingomonadales</taxon>
        <taxon>Sphingomonadaceae</taxon>
        <taxon>Novosphingobium</taxon>
    </lineage>
</organism>
<evidence type="ECO:0000256" key="5">
    <source>
        <dbReference type="ARBA" id="ARBA00023049"/>
    </source>
</evidence>
<dbReference type="Pfam" id="PF14464">
    <property type="entry name" value="Prok-JAB"/>
    <property type="match status" value="1"/>
</dbReference>
<keyword evidence="5" id="KW-0482">Metalloprotease</keyword>
<sequence length="153" mass="16420">MNVEVTRAVVTALMEEAARCHPEECCGLLLGEGGRVDRAVPAANVAAQRTRHFEIDPAALLAAHRSARGGGPQVLGYFHSHPASQPVPSAVDCEHSTGDLRIWAIIGEGRVAFWRDSGNGFSPMTCKIVEEERAESEADLRETSAGTMRVAEI</sequence>
<dbReference type="CDD" id="cd08070">
    <property type="entry name" value="MPN_like"/>
    <property type="match status" value="1"/>
</dbReference>
<evidence type="ECO:0000256" key="1">
    <source>
        <dbReference type="ARBA" id="ARBA00022670"/>
    </source>
</evidence>
<keyword evidence="3" id="KW-0378">Hydrolase</keyword>
<dbReference type="RefSeq" id="WP_267219100.1">
    <property type="nucleotide sequence ID" value="NZ_JAPCWC010000003.1"/>
</dbReference>
<dbReference type="InterPro" id="IPR028090">
    <property type="entry name" value="JAB_dom_prok"/>
</dbReference>
<evidence type="ECO:0000256" key="2">
    <source>
        <dbReference type="ARBA" id="ARBA00022723"/>
    </source>
</evidence>
<evidence type="ECO:0000256" key="6">
    <source>
        <dbReference type="SAM" id="MobiDB-lite"/>
    </source>
</evidence>
<dbReference type="InterPro" id="IPR051929">
    <property type="entry name" value="VirAsm_ModProt"/>
</dbReference>
<accession>A0ABV6SAE0</accession>
<comment type="caution">
    <text evidence="8">The sequence shown here is derived from an EMBL/GenBank/DDBJ whole genome shotgun (WGS) entry which is preliminary data.</text>
</comment>
<dbReference type="PANTHER" id="PTHR34858:SF1">
    <property type="entry name" value="CYSO-CYSTEINE PEPTIDASE"/>
    <property type="match status" value="1"/>
</dbReference>